<keyword evidence="4 11" id="KW-0863">Zinc-finger</keyword>
<evidence type="ECO:0000256" key="5">
    <source>
        <dbReference type="ARBA" id="ARBA00022833"/>
    </source>
</evidence>
<evidence type="ECO:0000256" key="11">
    <source>
        <dbReference type="RuleBase" id="RU004334"/>
    </source>
</evidence>
<dbReference type="InterPro" id="IPR050234">
    <property type="entry name" value="Nuclear_hormone_rcpt_NR1"/>
</dbReference>
<dbReference type="Gene3D" id="3.30.50.10">
    <property type="entry name" value="Erythroid Transcription Factor GATA-1, subunit A"/>
    <property type="match status" value="1"/>
</dbReference>
<dbReference type="GO" id="GO:0008270">
    <property type="term" value="F:zinc ion binding"/>
    <property type="evidence" value="ECO:0007669"/>
    <property type="project" value="UniProtKB-KW"/>
</dbReference>
<dbReference type="SUPFAM" id="SSF57716">
    <property type="entry name" value="Glucocorticoid receptor-like (DNA-binding domain)"/>
    <property type="match status" value="1"/>
</dbReference>
<dbReference type="PRINTS" id="PR00047">
    <property type="entry name" value="STROIDFINGER"/>
</dbReference>
<dbReference type="Proteomes" id="UP000277928">
    <property type="component" value="Unassembled WGS sequence"/>
</dbReference>
<keyword evidence="7 11" id="KW-0238">DNA-binding</keyword>
<dbReference type="AlphaFoldDB" id="A0A3P6TMZ0"/>
<feature type="domain" description="Nuclear receptor" evidence="12">
    <location>
        <begin position="33"/>
        <end position="108"/>
    </location>
</feature>
<evidence type="ECO:0000256" key="9">
    <source>
        <dbReference type="ARBA" id="ARBA00023170"/>
    </source>
</evidence>
<dbReference type="Gene3D" id="1.10.565.10">
    <property type="entry name" value="Retinoid X Receptor"/>
    <property type="match status" value="1"/>
</dbReference>
<dbReference type="InterPro" id="IPR001728">
    <property type="entry name" value="ThyrH_rcpt"/>
</dbReference>
<dbReference type="InterPro" id="IPR013088">
    <property type="entry name" value="Znf_NHR/GATA"/>
</dbReference>
<dbReference type="PANTHER" id="PTHR24082:SF507">
    <property type="entry name" value="BILE ACID RECEPTOR-RELATED"/>
    <property type="match status" value="1"/>
</dbReference>
<dbReference type="SMART" id="SM00399">
    <property type="entry name" value="ZnF_C4"/>
    <property type="match status" value="1"/>
</dbReference>
<dbReference type="OrthoDB" id="5771769at2759"/>
<evidence type="ECO:0008006" key="16">
    <source>
        <dbReference type="Google" id="ProtNLM"/>
    </source>
</evidence>
<dbReference type="GO" id="GO:0000122">
    <property type="term" value="P:negative regulation of transcription by RNA polymerase II"/>
    <property type="evidence" value="ECO:0007669"/>
    <property type="project" value="TreeGrafter"/>
</dbReference>
<evidence type="ECO:0000313" key="14">
    <source>
        <dbReference type="EMBL" id="VDK82405.1"/>
    </source>
</evidence>
<name>A0A3P6TMZ0_LITSI</name>
<dbReference type="GO" id="GO:0004879">
    <property type="term" value="F:nuclear receptor activity"/>
    <property type="evidence" value="ECO:0007669"/>
    <property type="project" value="InterPro"/>
</dbReference>
<feature type="domain" description="NR LBD" evidence="13">
    <location>
        <begin position="150"/>
        <end position="368"/>
    </location>
</feature>
<accession>A0A3P6TMZ0</accession>
<evidence type="ECO:0000256" key="3">
    <source>
        <dbReference type="ARBA" id="ARBA00022723"/>
    </source>
</evidence>
<gene>
    <name evidence="14" type="ORF">NLS_LOCUS5740</name>
</gene>
<comment type="subcellular location">
    <subcellularLocation>
        <location evidence="1 11">Nucleus</location>
    </subcellularLocation>
</comment>
<dbReference type="OMA" id="VTANYCK"/>
<evidence type="ECO:0000256" key="4">
    <source>
        <dbReference type="ARBA" id="ARBA00022771"/>
    </source>
</evidence>
<dbReference type="PANTHER" id="PTHR24082">
    <property type="entry name" value="NUCLEAR HORMONE RECEPTOR"/>
    <property type="match status" value="1"/>
</dbReference>
<protein>
    <recommendedName>
        <fullName evidence="16">Nuclear receptor domain-containing protein</fullName>
    </recommendedName>
</protein>
<keyword evidence="8 11" id="KW-0804">Transcription</keyword>
<organism evidence="14 15">
    <name type="scientific">Litomosoides sigmodontis</name>
    <name type="common">Filarial nematode worm</name>
    <dbReference type="NCBI Taxonomy" id="42156"/>
    <lineage>
        <taxon>Eukaryota</taxon>
        <taxon>Metazoa</taxon>
        <taxon>Ecdysozoa</taxon>
        <taxon>Nematoda</taxon>
        <taxon>Chromadorea</taxon>
        <taxon>Rhabditida</taxon>
        <taxon>Spirurina</taxon>
        <taxon>Spiruromorpha</taxon>
        <taxon>Filarioidea</taxon>
        <taxon>Onchocercidae</taxon>
        <taxon>Litomosoides</taxon>
    </lineage>
</organism>
<evidence type="ECO:0000256" key="7">
    <source>
        <dbReference type="ARBA" id="ARBA00023125"/>
    </source>
</evidence>
<dbReference type="Pfam" id="PF00105">
    <property type="entry name" value="zf-C4"/>
    <property type="match status" value="1"/>
</dbReference>
<dbReference type="SUPFAM" id="SSF48508">
    <property type="entry name" value="Nuclear receptor ligand-binding domain"/>
    <property type="match status" value="1"/>
</dbReference>
<dbReference type="PROSITE" id="PS51843">
    <property type="entry name" value="NR_LBD"/>
    <property type="match status" value="1"/>
</dbReference>
<dbReference type="Pfam" id="PF00104">
    <property type="entry name" value="Hormone_recep"/>
    <property type="match status" value="1"/>
</dbReference>
<dbReference type="STRING" id="42156.A0A3P6TMZ0"/>
<evidence type="ECO:0000256" key="6">
    <source>
        <dbReference type="ARBA" id="ARBA00023015"/>
    </source>
</evidence>
<sequence length="368" mass="42683">MEVVKMPNDPTAATHLRQRSKAIPYLPRYMKPGQPCVVCGDNATGLHYRAITCEGCKGFFRRTVQQKIVYKCKSDERCEISKASRNICQFCRFQKCINNGMTKSLVLNETERVAKRKMISDNRERRKLDHLRMVLRTNSLADKQEEFQARIDQVTANYCKILDSTLEHKFKSRKRSERLSELTALIMRQVRQFAKTIEIYDTLDPSEQEEIIVKSWLVVKILQIIHEFNPTEHCLMLANGTTYIAANGDYSALDYTTKIFEKLINLAGSFDCLQLDNRQLALLSALLIYNPQNVKNGKEKIDKVHMELWKCLQSISEVHDDDSIDLLHWPSLLIRIPYLLLTVSDMQAFFEDEKNFNAIANILLFKFS</sequence>
<evidence type="ECO:0000256" key="2">
    <source>
        <dbReference type="ARBA" id="ARBA00005993"/>
    </source>
</evidence>
<evidence type="ECO:0000256" key="10">
    <source>
        <dbReference type="ARBA" id="ARBA00023242"/>
    </source>
</evidence>
<dbReference type="CDD" id="cd06961">
    <property type="entry name" value="NR_DBD_TR"/>
    <property type="match status" value="1"/>
</dbReference>
<dbReference type="InterPro" id="IPR035500">
    <property type="entry name" value="NHR-like_dom_sf"/>
</dbReference>
<comment type="similarity">
    <text evidence="2 11">Belongs to the nuclear hormone receptor family.</text>
</comment>
<dbReference type="GO" id="GO:0030154">
    <property type="term" value="P:cell differentiation"/>
    <property type="evidence" value="ECO:0007669"/>
    <property type="project" value="TreeGrafter"/>
</dbReference>
<evidence type="ECO:0000313" key="15">
    <source>
        <dbReference type="Proteomes" id="UP000277928"/>
    </source>
</evidence>
<dbReference type="PROSITE" id="PS00031">
    <property type="entry name" value="NUCLEAR_REC_DBD_1"/>
    <property type="match status" value="1"/>
</dbReference>
<keyword evidence="10 11" id="KW-0539">Nucleus</keyword>
<dbReference type="GO" id="GO:0005634">
    <property type="term" value="C:nucleus"/>
    <property type="evidence" value="ECO:0007669"/>
    <property type="project" value="UniProtKB-SubCell"/>
</dbReference>
<keyword evidence="15" id="KW-1185">Reference proteome</keyword>
<dbReference type="InterPro" id="IPR001628">
    <property type="entry name" value="Znf_hrmn_rcpt"/>
</dbReference>
<reference evidence="14 15" key="1">
    <citation type="submission" date="2018-08" db="EMBL/GenBank/DDBJ databases">
        <authorList>
            <person name="Laetsch R D."/>
            <person name="Stevens L."/>
            <person name="Kumar S."/>
            <person name="Blaxter L. M."/>
        </authorList>
    </citation>
    <scope>NUCLEOTIDE SEQUENCE [LARGE SCALE GENOMIC DNA]</scope>
</reference>
<evidence type="ECO:0000259" key="12">
    <source>
        <dbReference type="PROSITE" id="PS51030"/>
    </source>
</evidence>
<keyword evidence="3 11" id="KW-0479">Metal-binding</keyword>
<dbReference type="GO" id="GO:0045944">
    <property type="term" value="P:positive regulation of transcription by RNA polymerase II"/>
    <property type="evidence" value="ECO:0007669"/>
    <property type="project" value="TreeGrafter"/>
</dbReference>
<dbReference type="FunFam" id="3.30.50.10:FF:000030">
    <property type="entry name" value="Nuclear Hormone Receptor family"/>
    <property type="match status" value="1"/>
</dbReference>
<evidence type="ECO:0000256" key="1">
    <source>
        <dbReference type="ARBA" id="ARBA00004123"/>
    </source>
</evidence>
<dbReference type="PROSITE" id="PS51030">
    <property type="entry name" value="NUCLEAR_REC_DBD_2"/>
    <property type="match status" value="1"/>
</dbReference>
<evidence type="ECO:0000259" key="13">
    <source>
        <dbReference type="PROSITE" id="PS51843"/>
    </source>
</evidence>
<dbReference type="GO" id="GO:0000978">
    <property type="term" value="F:RNA polymerase II cis-regulatory region sequence-specific DNA binding"/>
    <property type="evidence" value="ECO:0007669"/>
    <property type="project" value="TreeGrafter"/>
</dbReference>
<keyword evidence="5 11" id="KW-0862">Zinc</keyword>
<keyword evidence="9 11" id="KW-0675">Receptor</keyword>
<proteinExistence type="inferred from homology"/>
<evidence type="ECO:0000256" key="8">
    <source>
        <dbReference type="ARBA" id="ARBA00023163"/>
    </source>
</evidence>
<dbReference type="PRINTS" id="PR00546">
    <property type="entry name" value="THYROIDHORMR"/>
</dbReference>
<dbReference type="InterPro" id="IPR000536">
    <property type="entry name" value="Nucl_hrmn_rcpt_lig-bd"/>
</dbReference>
<dbReference type="SMART" id="SM00430">
    <property type="entry name" value="HOLI"/>
    <property type="match status" value="1"/>
</dbReference>
<keyword evidence="6 11" id="KW-0805">Transcription regulation</keyword>
<dbReference type="EMBL" id="UYRX01000450">
    <property type="protein sequence ID" value="VDK82405.1"/>
    <property type="molecule type" value="Genomic_DNA"/>
</dbReference>